<reference evidence="1 2" key="1">
    <citation type="submission" date="2018-04" db="EMBL/GenBank/DDBJ databases">
        <title>Genomic Encyclopedia of Archaeal and Bacterial Type Strains, Phase II (KMG-II): from individual species to whole genera.</title>
        <authorList>
            <person name="Goeker M."/>
        </authorList>
    </citation>
    <scope>NUCLEOTIDE SEQUENCE [LARGE SCALE GENOMIC DNA]</scope>
    <source>
        <strain evidence="1 2">DSM 25731</strain>
    </source>
</reference>
<protein>
    <submittedName>
        <fullName evidence="1">Uncharacterized protein</fullName>
    </submittedName>
</protein>
<dbReference type="AlphaFoldDB" id="A0A2T6C580"/>
<name>A0A2T6C580_9FLAO</name>
<dbReference type="EMBL" id="QBKT01000001">
    <property type="protein sequence ID" value="PTX63453.1"/>
    <property type="molecule type" value="Genomic_DNA"/>
</dbReference>
<dbReference type="OrthoDB" id="1443823at2"/>
<dbReference type="RefSeq" id="WP_108112859.1">
    <property type="nucleotide sequence ID" value="NZ_QBKT01000001.1"/>
</dbReference>
<evidence type="ECO:0000313" key="1">
    <source>
        <dbReference type="EMBL" id="PTX63453.1"/>
    </source>
</evidence>
<sequence length="184" mass="21802">MKIKSNALPQEHDSPHYEVNRQFCEDFERYVATKNGNVKGSYNAWSFLVSGKIEGKKPWTIKYKKATFSGAPTILWRSTKSQSIFTSVTWTCEAINTSNSKIFIRKKRAADRFNPRFKQFKHYKRYVIKSNTKETELLCQVFDILRSLFVSEEIYRLQIKNNKIIIELRCEVHYFKILDKLLEL</sequence>
<evidence type="ECO:0000313" key="2">
    <source>
        <dbReference type="Proteomes" id="UP000244090"/>
    </source>
</evidence>
<proteinExistence type="predicted"/>
<organism evidence="1 2">
    <name type="scientific">Kordia periserrulae</name>
    <dbReference type="NCBI Taxonomy" id="701523"/>
    <lineage>
        <taxon>Bacteria</taxon>
        <taxon>Pseudomonadati</taxon>
        <taxon>Bacteroidota</taxon>
        <taxon>Flavobacteriia</taxon>
        <taxon>Flavobacteriales</taxon>
        <taxon>Flavobacteriaceae</taxon>
        <taxon>Kordia</taxon>
    </lineage>
</organism>
<gene>
    <name evidence="1" type="ORF">C8N46_10153</name>
</gene>
<dbReference type="Proteomes" id="UP000244090">
    <property type="component" value="Unassembled WGS sequence"/>
</dbReference>
<comment type="caution">
    <text evidence="1">The sequence shown here is derived from an EMBL/GenBank/DDBJ whole genome shotgun (WGS) entry which is preliminary data.</text>
</comment>
<accession>A0A2T6C580</accession>
<keyword evidence="2" id="KW-1185">Reference proteome</keyword>